<dbReference type="InterPro" id="IPR023214">
    <property type="entry name" value="HAD_sf"/>
</dbReference>
<dbReference type="InterPro" id="IPR005519">
    <property type="entry name" value="Acid_phosphat_B-like"/>
</dbReference>
<name>A0A2P5FS24_TREOI</name>
<dbReference type="CDD" id="cd07535">
    <property type="entry name" value="HAD_VSP"/>
    <property type="match status" value="1"/>
</dbReference>
<dbReference type="InterPro" id="IPR010028">
    <property type="entry name" value="Acid_phosphatase_pln"/>
</dbReference>
<reference evidence="6" key="1">
    <citation type="submission" date="2016-06" db="EMBL/GenBank/DDBJ databases">
        <title>Parallel loss of symbiosis genes in relatives of nitrogen-fixing non-legume Parasponia.</title>
        <authorList>
            <person name="Van Velzen R."/>
            <person name="Holmer R."/>
            <person name="Bu F."/>
            <person name="Rutten L."/>
            <person name="Van Zeijl A."/>
            <person name="Liu W."/>
            <person name="Santuari L."/>
            <person name="Cao Q."/>
            <person name="Sharma T."/>
            <person name="Shen D."/>
            <person name="Roswanjaya Y."/>
            <person name="Wardhani T."/>
            <person name="Kalhor M.S."/>
            <person name="Jansen J."/>
            <person name="Van den Hoogen J."/>
            <person name="Gungor B."/>
            <person name="Hartog M."/>
            <person name="Hontelez J."/>
            <person name="Verver J."/>
            <person name="Yang W.-C."/>
            <person name="Schijlen E."/>
            <person name="Repin R."/>
            <person name="Schilthuizen M."/>
            <person name="Schranz E."/>
            <person name="Heidstra R."/>
            <person name="Miyata K."/>
            <person name="Fedorova E."/>
            <person name="Kohlen W."/>
            <person name="Bisseling T."/>
            <person name="Smit S."/>
            <person name="Geurts R."/>
        </authorList>
    </citation>
    <scope>NUCLEOTIDE SEQUENCE [LARGE SCALE GENOMIC DNA]</scope>
    <source>
        <strain evidence="6">cv. RG33-2</strain>
    </source>
</reference>
<dbReference type="SUPFAM" id="SSF56784">
    <property type="entry name" value="HAD-like"/>
    <property type="match status" value="1"/>
</dbReference>
<dbReference type="InParanoid" id="A0A2P5FS24"/>
<proteinExistence type="inferred from homology"/>
<accession>A0A2P5FS24</accession>
<dbReference type="NCBIfam" id="TIGR01675">
    <property type="entry name" value="plant-AP"/>
    <property type="match status" value="1"/>
</dbReference>
<keyword evidence="3" id="KW-0758">Storage protein</keyword>
<comment type="caution">
    <text evidence="5">The sequence shown here is derived from an EMBL/GenBank/DDBJ whole genome shotgun (WGS) entry which is preliminary data.</text>
</comment>
<dbReference type="PIRSF" id="PIRSF002674">
    <property type="entry name" value="VSP"/>
    <property type="match status" value="1"/>
</dbReference>
<dbReference type="Gene3D" id="3.40.50.1000">
    <property type="entry name" value="HAD superfamily/HAD-like"/>
    <property type="match status" value="1"/>
</dbReference>
<evidence type="ECO:0000256" key="2">
    <source>
        <dbReference type="ARBA" id="ARBA00023180"/>
    </source>
</evidence>
<dbReference type="OrthoDB" id="59415at2759"/>
<dbReference type="EMBL" id="JXTC01000012">
    <property type="protein sequence ID" value="POO00571.1"/>
    <property type="molecule type" value="Genomic_DNA"/>
</dbReference>
<comment type="similarity">
    <text evidence="3">Belongs to the APS1/VSP family.</text>
</comment>
<evidence type="ECO:0000256" key="3">
    <source>
        <dbReference type="PIRNR" id="PIRNR002674"/>
    </source>
</evidence>
<gene>
    <name evidence="5" type="primary">TorVSP1</name>
    <name evidence="5" type="ORF">TorRG33x02_036450</name>
</gene>
<dbReference type="PANTHER" id="PTHR31284:SF10">
    <property type="entry name" value="ACID PHOSPHATASE-LIKE PROTEIN"/>
    <property type="match status" value="1"/>
</dbReference>
<comment type="function">
    <text evidence="3">May function as somatic storage protein during early seedling development.</text>
</comment>
<feature type="signal peptide" evidence="4">
    <location>
        <begin position="1"/>
        <end position="27"/>
    </location>
</feature>
<organism evidence="5 6">
    <name type="scientific">Trema orientale</name>
    <name type="common">Charcoal tree</name>
    <name type="synonym">Celtis orientalis</name>
    <dbReference type="NCBI Taxonomy" id="63057"/>
    <lineage>
        <taxon>Eukaryota</taxon>
        <taxon>Viridiplantae</taxon>
        <taxon>Streptophyta</taxon>
        <taxon>Embryophyta</taxon>
        <taxon>Tracheophyta</taxon>
        <taxon>Spermatophyta</taxon>
        <taxon>Magnoliopsida</taxon>
        <taxon>eudicotyledons</taxon>
        <taxon>Gunneridae</taxon>
        <taxon>Pentapetalae</taxon>
        <taxon>rosids</taxon>
        <taxon>fabids</taxon>
        <taxon>Rosales</taxon>
        <taxon>Cannabaceae</taxon>
        <taxon>Trema</taxon>
    </lineage>
</organism>
<keyword evidence="1 4" id="KW-0732">Signal</keyword>
<dbReference type="PANTHER" id="PTHR31284">
    <property type="entry name" value="ACID PHOSPHATASE-LIKE PROTEIN"/>
    <property type="match status" value="1"/>
</dbReference>
<dbReference type="AlphaFoldDB" id="A0A2P5FS24"/>
<dbReference type="GO" id="GO:0003993">
    <property type="term" value="F:acid phosphatase activity"/>
    <property type="evidence" value="ECO:0007669"/>
    <property type="project" value="InterPro"/>
</dbReference>
<protein>
    <submittedName>
        <fullName evidence="5">Acid phosphatase</fullName>
    </submittedName>
</protein>
<keyword evidence="6" id="KW-1185">Reference proteome</keyword>
<evidence type="ECO:0000256" key="4">
    <source>
        <dbReference type="SAM" id="SignalP"/>
    </source>
</evidence>
<dbReference type="GO" id="GO:0045735">
    <property type="term" value="F:nutrient reservoir activity"/>
    <property type="evidence" value="ECO:0007669"/>
    <property type="project" value="UniProtKB-UniRule"/>
</dbReference>
<evidence type="ECO:0000256" key="1">
    <source>
        <dbReference type="ARBA" id="ARBA00022729"/>
    </source>
</evidence>
<dbReference type="InterPro" id="IPR014403">
    <property type="entry name" value="APS1/VSP"/>
</dbReference>
<dbReference type="Pfam" id="PF03767">
    <property type="entry name" value="Acid_phosphat_B"/>
    <property type="match status" value="1"/>
</dbReference>
<keyword evidence="2" id="KW-0325">Glycoprotein</keyword>
<sequence length="263" mass="29830">MASVSGSGRFALAILLLFLGQIPNAFPQSIIQSWPRNQASNDHDHDHVLYCDSWRFSVETNDAGYWSKIPARCLSFVRDYMNGDRYRSDSDVVAGDSLAFARSVEIAGDGRDAWVFDIDETLLSNLPYYESHGFGSETFDEKSFDEWVDLAEAPALPASLSLYKELEQLGFKIFLLTGRSEFQRNATEKNLVYAGYKNWERLLLRGPSDQRKPAIVYKSEKRSDLVNEGYTIHGNSGDQWSDLMGFAIAQRSFKLPNPMYYIA</sequence>
<dbReference type="Proteomes" id="UP000237000">
    <property type="component" value="Unassembled WGS sequence"/>
</dbReference>
<feature type="chain" id="PRO_5015152707" evidence="4">
    <location>
        <begin position="28"/>
        <end position="263"/>
    </location>
</feature>
<dbReference type="InterPro" id="IPR036412">
    <property type="entry name" value="HAD-like_sf"/>
</dbReference>
<dbReference type="FunCoup" id="A0A2P5FS24">
    <property type="interactions" value="262"/>
</dbReference>
<evidence type="ECO:0000313" key="5">
    <source>
        <dbReference type="EMBL" id="POO00571.1"/>
    </source>
</evidence>
<evidence type="ECO:0000313" key="6">
    <source>
        <dbReference type="Proteomes" id="UP000237000"/>
    </source>
</evidence>